<dbReference type="GO" id="GO:0005737">
    <property type="term" value="C:cytoplasm"/>
    <property type="evidence" value="ECO:0007669"/>
    <property type="project" value="UniProtKB-SubCell"/>
</dbReference>
<evidence type="ECO:0000256" key="13">
    <source>
        <dbReference type="ARBA" id="ARBA00022842"/>
    </source>
</evidence>
<evidence type="ECO:0000256" key="6">
    <source>
        <dbReference type="ARBA" id="ARBA00022552"/>
    </source>
</evidence>
<dbReference type="GO" id="GO:0019843">
    <property type="term" value="F:rRNA binding"/>
    <property type="evidence" value="ECO:0007669"/>
    <property type="project" value="UniProtKB-KW"/>
</dbReference>
<dbReference type="CDD" id="cd00593">
    <property type="entry name" value="RIBOc"/>
    <property type="match status" value="1"/>
</dbReference>
<feature type="domain" description="DRBM" evidence="16">
    <location>
        <begin position="176"/>
        <end position="245"/>
    </location>
</feature>
<keyword evidence="11 15" id="KW-0255">Endonuclease</keyword>
<evidence type="ECO:0000256" key="3">
    <source>
        <dbReference type="ARBA" id="ARBA00010183"/>
    </source>
</evidence>
<evidence type="ECO:0000259" key="17">
    <source>
        <dbReference type="PROSITE" id="PS50142"/>
    </source>
</evidence>
<dbReference type="FunFam" id="3.30.160.20:FF:000003">
    <property type="entry name" value="Ribonuclease 3"/>
    <property type="match status" value="1"/>
</dbReference>
<reference evidence="18" key="2">
    <citation type="journal article" date="2021" name="PeerJ">
        <title>Extensive microbial diversity within the chicken gut microbiome revealed by metagenomics and culture.</title>
        <authorList>
            <person name="Gilroy R."/>
            <person name="Ravi A."/>
            <person name="Getino M."/>
            <person name="Pursley I."/>
            <person name="Horton D.L."/>
            <person name="Alikhan N.F."/>
            <person name="Baker D."/>
            <person name="Gharbi K."/>
            <person name="Hall N."/>
            <person name="Watson M."/>
            <person name="Adriaenssens E.M."/>
            <person name="Foster-Nyarko E."/>
            <person name="Jarju S."/>
            <person name="Secka A."/>
            <person name="Antonio M."/>
            <person name="Oren A."/>
            <person name="Chaudhuri R.R."/>
            <person name="La Ragione R."/>
            <person name="Hildebrand F."/>
            <person name="Pallen M.J."/>
        </authorList>
    </citation>
    <scope>NUCLEOTIDE SEQUENCE</scope>
    <source>
        <strain evidence="18">B3-4054</strain>
    </source>
</reference>
<feature type="active site" evidence="15">
    <location>
        <position position="138"/>
    </location>
</feature>
<dbReference type="HAMAP" id="MF_00104">
    <property type="entry name" value="RNase_III"/>
    <property type="match status" value="1"/>
</dbReference>
<keyword evidence="14 15" id="KW-0694">RNA-binding</keyword>
<feature type="binding site" evidence="15">
    <location>
        <position position="138"/>
    </location>
    <ligand>
        <name>Mg(2+)</name>
        <dbReference type="ChEBI" id="CHEBI:18420"/>
    </ligand>
</feature>
<keyword evidence="6 15" id="KW-0698">rRNA processing</keyword>
<dbReference type="GO" id="GO:0004525">
    <property type="term" value="F:ribonuclease III activity"/>
    <property type="evidence" value="ECO:0007669"/>
    <property type="project" value="UniProtKB-UniRule"/>
</dbReference>
<dbReference type="GO" id="GO:0006397">
    <property type="term" value="P:mRNA processing"/>
    <property type="evidence" value="ECO:0007669"/>
    <property type="project" value="UniProtKB-UniRule"/>
</dbReference>
<evidence type="ECO:0000256" key="12">
    <source>
        <dbReference type="ARBA" id="ARBA00022801"/>
    </source>
</evidence>
<evidence type="ECO:0000256" key="7">
    <source>
        <dbReference type="ARBA" id="ARBA00022664"/>
    </source>
</evidence>
<dbReference type="EMBL" id="JADIMS010000125">
    <property type="protein sequence ID" value="MBO8450791.1"/>
    <property type="molecule type" value="Genomic_DNA"/>
</dbReference>
<reference evidence="18" key="1">
    <citation type="submission" date="2020-10" db="EMBL/GenBank/DDBJ databases">
        <authorList>
            <person name="Gilroy R."/>
        </authorList>
    </citation>
    <scope>NUCLEOTIDE SEQUENCE</scope>
    <source>
        <strain evidence="18">B3-4054</strain>
    </source>
</reference>
<feature type="active site" evidence="15">
    <location>
        <position position="66"/>
    </location>
</feature>
<comment type="function">
    <text evidence="15">Digests double-stranded RNA. Involved in the processing of primary rRNA transcript to yield the immediate precursors to the large and small rRNAs (23S and 16S). Processes some mRNAs, and tRNAs when they are encoded in the rRNA operon. Processes pre-crRNA and tracrRNA of type II CRISPR loci if present in the organism.</text>
</comment>
<dbReference type="InterPro" id="IPR000999">
    <property type="entry name" value="RNase_III_dom"/>
</dbReference>
<evidence type="ECO:0000259" key="16">
    <source>
        <dbReference type="PROSITE" id="PS50137"/>
    </source>
</evidence>
<evidence type="ECO:0000256" key="10">
    <source>
        <dbReference type="ARBA" id="ARBA00022723"/>
    </source>
</evidence>
<dbReference type="GO" id="GO:0003725">
    <property type="term" value="F:double-stranded RNA binding"/>
    <property type="evidence" value="ECO:0007669"/>
    <property type="project" value="TreeGrafter"/>
</dbReference>
<dbReference type="GO" id="GO:0006364">
    <property type="term" value="P:rRNA processing"/>
    <property type="evidence" value="ECO:0007669"/>
    <property type="project" value="UniProtKB-UniRule"/>
</dbReference>
<keyword evidence="9 15" id="KW-0540">Nuclease</keyword>
<dbReference type="SUPFAM" id="SSF69065">
    <property type="entry name" value="RNase III domain-like"/>
    <property type="match status" value="1"/>
</dbReference>
<dbReference type="Pfam" id="PF00035">
    <property type="entry name" value="dsrm"/>
    <property type="match status" value="1"/>
</dbReference>
<comment type="subcellular location">
    <subcellularLocation>
        <location evidence="2 15">Cytoplasm</location>
    </subcellularLocation>
</comment>
<dbReference type="InterPro" id="IPR014720">
    <property type="entry name" value="dsRBD_dom"/>
</dbReference>
<keyword evidence="8 15" id="KW-0819">tRNA processing</keyword>
<name>A0A9D9EQA2_9SPIR</name>
<evidence type="ECO:0000256" key="8">
    <source>
        <dbReference type="ARBA" id="ARBA00022694"/>
    </source>
</evidence>
<evidence type="ECO:0000256" key="14">
    <source>
        <dbReference type="ARBA" id="ARBA00022884"/>
    </source>
</evidence>
<comment type="similarity">
    <text evidence="3">Belongs to the ribonuclease III family.</text>
</comment>
<dbReference type="GO" id="GO:0042802">
    <property type="term" value="F:identical protein binding"/>
    <property type="evidence" value="ECO:0007669"/>
    <property type="project" value="UniProtKB-ARBA"/>
</dbReference>
<comment type="catalytic activity">
    <reaction evidence="1 15">
        <text>Endonucleolytic cleavage to 5'-phosphomonoester.</text>
        <dbReference type="EC" id="3.1.26.3"/>
    </reaction>
</comment>
<dbReference type="SUPFAM" id="SSF54768">
    <property type="entry name" value="dsRNA-binding domain-like"/>
    <property type="match status" value="1"/>
</dbReference>
<evidence type="ECO:0000313" key="18">
    <source>
        <dbReference type="EMBL" id="MBO8450791.1"/>
    </source>
</evidence>
<dbReference type="GO" id="GO:0008033">
    <property type="term" value="P:tRNA processing"/>
    <property type="evidence" value="ECO:0007669"/>
    <property type="project" value="UniProtKB-KW"/>
</dbReference>
<evidence type="ECO:0000256" key="15">
    <source>
        <dbReference type="HAMAP-Rule" id="MF_00104"/>
    </source>
</evidence>
<accession>A0A9D9EQA2</accession>
<protein>
    <recommendedName>
        <fullName evidence="15">Ribonuclease 3</fullName>
        <ecNumber evidence="15">3.1.26.3</ecNumber>
    </recommendedName>
    <alternativeName>
        <fullName evidence="15">Ribonuclease III</fullName>
        <shortName evidence="15">RNase III</shortName>
    </alternativeName>
</protein>
<dbReference type="PROSITE" id="PS00517">
    <property type="entry name" value="RNASE_3_1"/>
    <property type="match status" value="1"/>
</dbReference>
<evidence type="ECO:0000256" key="11">
    <source>
        <dbReference type="ARBA" id="ARBA00022759"/>
    </source>
</evidence>
<feature type="domain" description="RNase III" evidence="17">
    <location>
        <begin position="16"/>
        <end position="149"/>
    </location>
</feature>
<dbReference type="SMART" id="SM00535">
    <property type="entry name" value="RIBOc"/>
    <property type="match status" value="1"/>
</dbReference>
<proteinExistence type="inferred from homology"/>
<organism evidence="18 19">
    <name type="scientific">Candidatus Avitreponema avistercoris</name>
    <dbReference type="NCBI Taxonomy" id="2840705"/>
    <lineage>
        <taxon>Bacteria</taxon>
        <taxon>Pseudomonadati</taxon>
        <taxon>Spirochaetota</taxon>
        <taxon>Spirochaetia</taxon>
        <taxon>Spirochaetales</taxon>
        <taxon>Candidatus Avitreponema</taxon>
    </lineage>
</organism>
<dbReference type="SMART" id="SM00358">
    <property type="entry name" value="DSRM"/>
    <property type="match status" value="1"/>
</dbReference>
<comment type="subunit">
    <text evidence="4 15">Homodimer.</text>
</comment>
<evidence type="ECO:0000256" key="4">
    <source>
        <dbReference type="ARBA" id="ARBA00011738"/>
    </source>
</evidence>
<keyword evidence="15" id="KW-0699">rRNA-binding</keyword>
<dbReference type="CDD" id="cd10845">
    <property type="entry name" value="DSRM_RNAse_III_family"/>
    <property type="match status" value="1"/>
</dbReference>
<feature type="binding site" evidence="15">
    <location>
        <position position="62"/>
    </location>
    <ligand>
        <name>Mg(2+)</name>
        <dbReference type="ChEBI" id="CHEBI:18420"/>
    </ligand>
</feature>
<comment type="cofactor">
    <cofactor evidence="15">
        <name>Mg(2+)</name>
        <dbReference type="ChEBI" id="CHEBI:18420"/>
    </cofactor>
</comment>
<keyword evidence="5 15" id="KW-0963">Cytoplasm</keyword>
<dbReference type="InterPro" id="IPR011907">
    <property type="entry name" value="RNase_III"/>
</dbReference>
<evidence type="ECO:0000313" key="19">
    <source>
        <dbReference type="Proteomes" id="UP000823616"/>
    </source>
</evidence>
<comment type="caution">
    <text evidence="18">The sequence shown here is derived from an EMBL/GenBank/DDBJ whole genome shotgun (WGS) entry which is preliminary data.</text>
</comment>
<keyword evidence="10 15" id="KW-0479">Metal-binding</keyword>
<dbReference type="EC" id="3.1.26.3" evidence="15"/>
<dbReference type="Gene3D" id="1.10.1520.10">
    <property type="entry name" value="Ribonuclease III domain"/>
    <property type="match status" value="1"/>
</dbReference>
<dbReference type="PANTHER" id="PTHR11207:SF0">
    <property type="entry name" value="RIBONUCLEASE 3"/>
    <property type="match status" value="1"/>
</dbReference>
<dbReference type="Pfam" id="PF14622">
    <property type="entry name" value="Ribonucleas_3_3"/>
    <property type="match status" value="1"/>
</dbReference>
<feature type="binding site" evidence="15">
    <location>
        <position position="135"/>
    </location>
    <ligand>
        <name>Mg(2+)</name>
        <dbReference type="ChEBI" id="CHEBI:18420"/>
    </ligand>
</feature>
<keyword evidence="12 15" id="KW-0378">Hydrolase</keyword>
<dbReference type="FunFam" id="1.10.1520.10:FF:000001">
    <property type="entry name" value="Ribonuclease 3"/>
    <property type="match status" value="1"/>
</dbReference>
<keyword evidence="13 15" id="KW-0460">Magnesium</keyword>
<dbReference type="PANTHER" id="PTHR11207">
    <property type="entry name" value="RIBONUCLEASE III"/>
    <property type="match status" value="1"/>
</dbReference>
<dbReference type="PROSITE" id="PS50137">
    <property type="entry name" value="DS_RBD"/>
    <property type="match status" value="1"/>
</dbReference>
<sequence>MFSGKSVLTEERKRALAAFQKRAGCRFRNPALLDLAFHHRSFSNETPRGGVSHVRANNERLEFLGDAVLGLVTASRLYSSMPDHPEGDLAKIKSAAVSEASLSEIAGSLDVSAMLVLGRGEELSGGRNKKAILADAMEAVIGALYLDSGFKAAETFVRKFMDPRIASLSRKENRGDFKSLLQEYVQKRYKTTPVYTLEGRSGPDHAQVFSVSVNVHGTVFGPASGKNKKEAEQAAAEQACQAMGIG</sequence>
<keyword evidence="7 15" id="KW-0507">mRNA processing</keyword>
<evidence type="ECO:0000256" key="5">
    <source>
        <dbReference type="ARBA" id="ARBA00022490"/>
    </source>
</evidence>
<dbReference type="NCBIfam" id="TIGR02191">
    <property type="entry name" value="RNaseIII"/>
    <property type="match status" value="1"/>
</dbReference>
<dbReference type="AlphaFoldDB" id="A0A9D9EQA2"/>
<dbReference type="Gene3D" id="3.30.160.20">
    <property type="match status" value="1"/>
</dbReference>
<evidence type="ECO:0000256" key="9">
    <source>
        <dbReference type="ARBA" id="ARBA00022722"/>
    </source>
</evidence>
<dbReference type="GO" id="GO:0046872">
    <property type="term" value="F:metal ion binding"/>
    <property type="evidence" value="ECO:0007669"/>
    <property type="project" value="UniProtKB-KW"/>
</dbReference>
<gene>
    <name evidence="15 18" type="primary">rnc</name>
    <name evidence="18" type="ORF">IAA96_06765</name>
</gene>
<dbReference type="PROSITE" id="PS50142">
    <property type="entry name" value="RNASE_3_2"/>
    <property type="match status" value="1"/>
</dbReference>
<evidence type="ECO:0000256" key="2">
    <source>
        <dbReference type="ARBA" id="ARBA00004496"/>
    </source>
</evidence>
<dbReference type="GO" id="GO:0010468">
    <property type="term" value="P:regulation of gene expression"/>
    <property type="evidence" value="ECO:0007669"/>
    <property type="project" value="TreeGrafter"/>
</dbReference>
<evidence type="ECO:0000256" key="1">
    <source>
        <dbReference type="ARBA" id="ARBA00000109"/>
    </source>
</evidence>
<dbReference type="Proteomes" id="UP000823616">
    <property type="component" value="Unassembled WGS sequence"/>
</dbReference>
<dbReference type="InterPro" id="IPR036389">
    <property type="entry name" value="RNase_III_sf"/>
</dbReference>